<proteinExistence type="predicted"/>
<dbReference type="EMBL" id="BARS01030559">
    <property type="protein sequence ID" value="GAG23240.1"/>
    <property type="molecule type" value="Genomic_DNA"/>
</dbReference>
<comment type="caution">
    <text evidence="2">The sequence shown here is derived from an EMBL/GenBank/DDBJ whole genome shotgun (WGS) entry which is preliminary data.</text>
</comment>
<evidence type="ECO:0000313" key="2">
    <source>
        <dbReference type="EMBL" id="GAG23240.1"/>
    </source>
</evidence>
<keyword evidence="1" id="KW-0812">Transmembrane</keyword>
<protein>
    <submittedName>
        <fullName evidence="2">Uncharacterized protein</fullName>
    </submittedName>
</protein>
<accession>X0VY34</accession>
<evidence type="ECO:0000256" key="1">
    <source>
        <dbReference type="SAM" id="Phobius"/>
    </source>
</evidence>
<gene>
    <name evidence="2" type="ORF">S01H1_47658</name>
</gene>
<feature type="transmembrane region" description="Helical" evidence="1">
    <location>
        <begin position="6"/>
        <end position="24"/>
    </location>
</feature>
<keyword evidence="1" id="KW-1133">Transmembrane helix</keyword>
<dbReference type="Gene3D" id="1.20.5.190">
    <property type="match status" value="1"/>
</dbReference>
<dbReference type="AlphaFoldDB" id="X0VY34"/>
<organism evidence="2">
    <name type="scientific">marine sediment metagenome</name>
    <dbReference type="NCBI Taxonomy" id="412755"/>
    <lineage>
        <taxon>unclassified sequences</taxon>
        <taxon>metagenomes</taxon>
        <taxon>ecological metagenomes</taxon>
    </lineage>
</organism>
<name>X0VY34_9ZZZZ</name>
<dbReference type="SUPFAM" id="SSF58042">
    <property type="entry name" value="Outer membrane lipoprotein"/>
    <property type="match status" value="1"/>
</dbReference>
<keyword evidence="1" id="KW-0472">Membrane</keyword>
<sequence length="113" mass="12211">MEVTIIVGGISGLGVLALITERIVSIRRDRKNGGSNGEQILKALGDLNKKSDLIKTDVGATQSDVRVVKNEVSNINKRCTSHLENQGEINRGHANAISKNTDKLFTLATKKKS</sequence>
<reference evidence="2" key="1">
    <citation type="journal article" date="2014" name="Front. Microbiol.">
        <title>High frequency of phylogenetically diverse reductive dehalogenase-homologous genes in deep subseafloor sedimentary metagenomes.</title>
        <authorList>
            <person name="Kawai M."/>
            <person name="Futagami T."/>
            <person name="Toyoda A."/>
            <person name="Takaki Y."/>
            <person name="Nishi S."/>
            <person name="Hori S."/>
            <person name="Arai W."/>
            <person name="Tsubouchi T."/>
            <person name="Morono Y."/>
            <person name="Uchiyama I."/>
            <person name="Ito T."/>
            <person name="Fujiyama A."/>
            <person name="Inagaki F."/>
            <person name="Takami H."/>
        </authorList>
    </citation>
    <scope>NUCLEOTIDE SEQUENCE</scope>
    <source>
        <strain evidence="2">Expedition CK06-06</strain>
    </source>
</reference>